<feature type="transmembrane region" description="Helical" evidence="8">
    <location>
        <begin position="297"/>
        <end position="318"/>
    </location>
</feature>
<name>A0A3A4KFD0_9NOCA</name>
<dbReference type="Proteomes" id="UP000266677">
    <property type="component" value="Unassembled WGS sequence"/>
</dbReference>
<dbReference type="GO" id="GO:0009103">
    <property type="term" value="P:lipopolysaccharide biosynthetic process"/>
    <property type="evidence" value="ECO:0007669"/>
    <property type="project" value="UniProtKB-ARBA"/>
</dbReference>
<keyword evidence="11" id="KW-1185">Reference proteome</keyword>
<dbReference type="RefSeq" id="WP_120037967.1">
    <property type="nucleotide sequence ID" value="NZ_QZFU01000010.1"/>
</dbReference>
<dbReference type="AlphaFoldDB" id="A0A3A4KFD0"/>
<feature type="transmembrane region" description="Helical" evidence="8">
    <location>
        <begin position="6"/>
        <end position="28"/>
    </location>
</feature>
<dbReference type="Pfam" id="PF13231">
    <property type="entry name" value="PMT_2"/>
    <property type="match status" value="1"/>
</dbReference>
<reference evidence="10 11" key="1">
    <citation type="submission" date="2018-09" db="EMBL/GenBank/DDBJ databases">
        <title>YIM PH21274 draft genome.</title>
        <authorList>
            <person name="Miao C."/>
        </authorList>
    </citation>
    <scope>NUCLEOTIDE SEQUENCE [LARGE SCALE GENOMIC DNA]</scope>
    <source>
        <strain evidence="10 11">YIM PH 21724</strain>
    </source>
</reference>
<dbReference type="GO" id="GO:0005886">
    <property type="term" value="C:plasma membrane"/>
    <property type="evidence" value="ECO:0007669"/>
    <property type="project" value="UniProtKB-SubCell"/>
</dbReference>
<feature type="domain" description="Glycosyltransferase RgtA/B/C/D-like" evidence="9">
    <location>
        <begin position="85"/>
        <end position="216"/>
    </location>
</feature>
<dbReference type="EMBL" id="QZFU01000010">
    <property type="protein sequence ID" value="RJO79448.1"/>
    <property type="molecule type" value="Genomic_DNA"/>
</dbReference>
<gene>
    <name evidence="10" type="ORF">D5S18_03235</name>
</gene>
<dbReference type="InterPro" id="IPR038731">
    <property type="entry name" value="RgtA/B/C-like"/>
</dbReference>
<comment type="caution">
    <text evidence="10">The sequence shown here is derived from an EMBL/GenBank/DDBJ whole genome shotgun (WGS) entry which is preliminary data.</text>
</comment>
<comment type="subcellular location">
    <subcellularLocation>
        <location evidence="1">Cell membrane</location>
        <topology evidence="1">Multi-pass membrane protein</topology>
    </subcellularLocation>
</comment>
<evidence type="ECO:0000256" key="4">
    <source>
        <dbReference type="ARBA" id="ARBA00022679"/>
    </source>
</evidence>
<evidence type="ECO:0000256" key="6">
    <source>
        <dbReference type="ARBA" id="ARBA00022989"/>
    </source>
</evidence>
<dbReference type="InterPro" id="IPR050297">
    <property type="entry name" value="LipidA_mod_glycosyltrf_83"/>
</dbReference>
<evidence type="ECO:0000256" key="5">
    <source>
        <dbReference type="ARBA" id="ARBA00022692"/>
    </source>
</evidence>
<keyword evidence="7 8" id="KW-0472">Membrane</keyword>
<feature type="transmembrane region" description="Helical" evidence="8">
    <location>
        <begin position="382"/>
        <end position="404"/>
    </location>
</feature>
<evidence type="ECO:0000259" key="9">
    <source>
        <dbReference type="Pfam" id="PF13231"/>
    </source>
</evidence>
<feature type="transmembrane region" description="Helical" evidence="8">
    <location>
        <begin position="208"/>
        <end position="233"/>
    </location>
</feature>
<evidence type="ECO:0000313" key="11">
    <source>
        <dbReference type="Proteomes" id="UP000266677"/>
    </source>
</evidence>
<feature type="transmembrane region" description="Helical" evidence="8">
    <location>
        <begin position="179"/>
        <end position="196"/>
    </location>
</feature>
<evidence type="ECO:0000256" key="3">
    <source>
        <dbReference type="ARBA" id="ARBA00022676"/>
    </source>
</evidence>
<feature type="transmembrane region" description="Helical" evidence="8">
    <location>
        <begin position="268"/>
        <end position="290"/>
    </location>
</feature>
<evidence type="ECO:0000256" key="8">
    <source>
        <dbReference type="SAM" id="Phobius"/>
    </source>
</evidence>
<feature type="transmembrane region" description="Helical" evidence="8">
    <location>
        <begin position="80"/>
        <end position="103"/>
    </location>
</feature>
<evidence type="ECO:0000256" key="1">
    <source>
        <dbReference type="ARBA" id="ARBA00004651"/>
    </source>
</evidence>
<accession>A0A3A4KFD0</accession>
<keyword evidence="3" id="KW-0328">Glycosyltransferase</keyword>
<protein>
    <submittedName>
        <fullName evidence="10">ABC transporter</fullName>
    </submittedName>
</protein>
<sequence>MRWAVFGAATLLYLAFGVLLSVGHGFLMGDALSRVQATESALFSRDPHLSAIGFVFTPLTSLAQLPFVAFSPWLPWLTHWGLSGVIMSALFMGGAVLMIFGIGTDRGLPWWMIAGVTAAFALNPMVVFYGANGMSEAPFLFCLCWAIRRLIRWVRTDDAHDLTACGVAFGLAYLTRYDAVAPAVAAGVLVFVITYRRGRGQRNRWYSAIMDLVLIGVPGALAFFVWALTSWLITGQAFQQFTSQYGNTAILAQEGGQTQSQFGPALEYALAATLILGPALPILVPIAAALGWRRRDAAVLVPLLLCGAVLAFQAFSYASGSTFAFLRFYVAAIPLAVVLAMQLTAARALPPSRRPGKNAVLSAPARAFPSGRHAARPMMGPAAAVMALALLLIAASVPLTGWGMTSQTMAVQEYALKEVLFPEPDNATPYNADQRRIAATFSTERKLADYLDDLRLPRGAILMDTVYGFAVSAASRRPDQFVIPSDRDFVRVLNRPAERGVKYILAVPNEGRGTSDAVNRRYPTIYENGAGVATLALEVPNDGAGQPNWRLYHVLGAN</sequence>
<keyword evidence="6 8" id="KW-1133">Transmembrane helix</keyword>
<keyword evidence="5 8" id="KW-0812">Transmembrane</keyword>
<feature type="transmembrane region" description="Helical" evidence="8">
    <location>
        <begin position="324"/>
        <end position="345"/>
    </location>
</feature>
<feature type="transmembrane region" description="Helical" evidence="8">
    <location>
        <begin position="49"/>
        <end position="74"/>
    </location>
</feature>
<dbReference type="PANTHER" id="PTHR33908">
    <property type="entry name" value="MANNOSYLTRANSFERASE YKCB-RELATED"/>
    <property type="match status" value="1"/>
</dbReference>
<dbReference type="PANTHER" id="PTHR33908:SF11">
    <property type="entry name" value="MEMBRANE PROTEIN"/>
    <property type="match status" value="1"/>
</dbReference>
<evidence type="ECO:0000256" key="2">
    <source>
        <dbReference type="ARBA" id="ARBA00022475"/>
    </source>
</evidence>
<dbReference type="GO" id="GO:0016763">
    <property type="term" value="F:pentosyltransferase activity"/>
    <property type="evidence" value="ECO:0007669"/>
    <property type="project" value="TreeGrafter"/>
</dbReference>
<keyword evidence="4" id="KW-0808">Transferase</keyword>
<dbReference type="OrthoDB" id="3276839at2"/>
<feature type="transmembrane region" description="Helical" evidence="8">
    <location>
        <begin position="110"/>
        <end position="131"/>
    </location>
</feature>
<evidence type="ECO:0000313" key="10">
    <source>
        <dbReference type="EMBL" id="RJO79448.1"/>
    </source>
</evidence>
<organism evidence="10 11">
    <name type="scientific">Nocardia panacis</name>
    <dbReference type="NCBI Taxonomy" id="2340916"/>
    <lineage>
        <taxon>Bacteria</taxon>
        <taxon>Bacillati</taxon>
        <taxon>Actinomycetota</taxon>
        <taxon>Actinomycetes</taxon>
        <taxon>Mycobacteriales</taxon>
        <taxon>Nocardiaceae</taxon>
        <taxon>Nocardia</taxon>
    </lineage>
</organism>
<proteinExistence type="predicted"/>
<keyword evidence="2" id="KW-1003">Cell membrane</keyword>
<evidence type="ECO:0000256" key="7">
    <source>
        <dbReference type="ARBA" id="ARBA00023136"/>
    </source>
</evidence>